<proteinExistence type="predicted"/>
<sequence>MMNAAISPSQALQNDLRDVRRNLNVLIRQLNSPANGYTPATVAVLMVAMGQKLTLLSHVVKNG</sequence>
<evidence type="ECO:0000313" key="2">
    <source>
        <dbReference type="Proteomes" id="UP000295611"/>
    </source>
</evidence>
<evidence type="ECO:0000313" key="1">
    <source>
        <dbReference type="EMBL" id="TDR72051.1"/>
    </source>
</evidence>
<dbReference type="Proteomes" id="UP000295611">
    <property type="component" value="Unassembled WGS sequence"/>
</dbReference>
<reference evidence="1 2" key="1">
    <citation type="submission" date="2019-03" db="EMBL/GenBank/DDBJ databases">
        <title>Genomic Encyclopedia of Type Strains, Phase III (KMG-III): the genomes of soil and plant-associated and newly described type strains.</title>
        <authorList>
            <person name="Whitman W."/>
        </authorList>
    </citation>
    <scope>NUCLEOTIDE SEQUENCE [LARGE SCALE GENOMIC DNA]</scope>
    <source>
        <strain evidence="1 2">CECT 8976</strain>
    </source>
</reference>
<keyword evidence="2" id="KW-1185">Reference proteome</keyword>
<dbReference type="AlphaFoldDB" id="A0A4R7AX06"/>
<comment type="caution">
    <text evidence="1">The sequence shown here is derived from an EMBL/GenBank/DDBJ whole genome shotgun (WGS) entry which is preliminary data.</text>
</comment>
<organism evidence="1 2">
    <name type="scientific">Paludibacterium purpuratum</name>
    <dbReference type="NCBI Taxonomy" id="1144873"/>
    <lineage>
        <taxon>Bacteria</taxon>
        <taxon>Pseudomonadati</taxon>
        <taxon>Pseudomonadota</taxon>
        <taxon>Betaproteobacteria</taxon>
        <taxon>Neisseriales</taxon>
        <taxon>Chromobacteriaceae</taxon>
        <taxon>Paludibacterium</taxon>
    </lineage>
</organism>
<dbReference type="RefSeq" id="WP_133683699.1">
    <property type="nucleotide sequence ID" value="NZ_SNZP01000017.1"/>
</dbReference>
<gene>
    <name evidence="1" type="ORF">DFP86_11760</name>
</gene>
<accession>A0A4R7AX06</accession>
<protein>
    <submittedName>
        <fullName evidence="1">Uncharacterized protein</fullName>
    </submittedName>
</protein>
<dbReference type="EMBL" id="SNZP01000017">
    <property type="protein sequence ID" value="TDR72051.1"/>
    <property type="molecule type" value="Genomic_DNA"/>
</dbReference>
<name>A0A4R7AX06_9NEIS</name>